<protein>
    <submittedName>
        <fullName evidence="1">Uncharacterized protein</fullName>
    </submittedName>
</protein>
<reference evidence="1" key="1">
    <citation type="journal article" date="2023" name="G3 (Bethesda)">
        <title>A reference genome for the long-term kleptoplast-retaining sea slug Elysia crispata morphotype clarki.</title>
        <authorList>
            <person name="Eastman K.E."/>
            <person name="Pendleton A.L."/>
            <person name="Shaikh M.A."/>
            <person name="Suttiyut T."/>
            <person name="Ogas R."/>
            <person name="Tomko P."/>
            <person name="Gavelis G."/>
            <person name="Widhalm J.R."/>
            <person name="Wisecaver J.H."/>
        </authorList>
    </citation>
    <scope>NUCLEOTIDE SEQUENCE</scope>
    <source>
        <strain evidence="1">ECLA1</strain>
    </source>
</reference>
<comment type="caution">
    <text evidence="1">The sequence shown here is derived from an EMBL/GenBank/DDBJ whole genome shotgun (WGS) entry which is preliminary data.</text>
</comment>
<dbReference type="Proteomes" id="UP001283361">
    <property type="component" value="Unassembled WGS sequence"/>
</dbReference>
<dbReference type="AlphaFoldDB" id="A0AAE1AXF0"/>
<gene>
    <name evidence="1" type="ORF">RRG08_028312</name>
</gene>
<dbReference type="EMBL" id="JAWDGP010001078">
    <property type="protein sequence ID" value="KAK3795111.1"/>
    <property type="molecule type" value="Genomic_DNA"/>
</dbReference>
<sequence length="106" mass="12058">MCVKTNLALVDTITLFRFEPRGAGRAVNKAMMLQSDTRAGQDKRELALVSTSARYRNQGPINRFCQPENIEINQENNTDSLPELVHIHQDVTVFTPWIRDLGRGEM</sequence>
<name>A0AAE1AXF0_9GAST</name>
<accession>A0AAE1AXF0</accession>
<organism evidence="1 2">
    <name type="scientific">Elysia crispata</name>
    <name type="common">lettuce slug</name>
    <dbReference type="NCBI Taxonomy" id="231223"/>
    <lineage>
        <taxon>Eukaryota</taxon>
        <taxon>Metazoa</taxon>
        <taxon>Spiralia</taxon>
        <taxon>Lophotrochozoa</taxon>
        <taxon>Mollusca</taxon>
        <taxon>Gastropoda</taxon>
        <taxon>Heterobranchia</taxon>
        <taxon>Euthyneura</taxon>
        <taxon>Panpulmonata</taxon>
        <taxon>Sacoglossa</taxon>
        <taxon>Placobranchoidea</taxon>
        <taxon>Plakobranchidae</taxon>
        <taxon>Elysia</taxon>
    </lineage>
</organism>
<keyword evidence="2" id="KW-1185">Reference proteome</keyword>
<proteinExistence type="predicted"/>
<evidence type="ECO:0000313" key="2">
    <source>
        <dbReference type="Proteomes" id="UP001283361"/>
    </source>
</evidence>
<evidence type="ECO:0000313" key="1">
    <source>
        <dbReference type="EMBL" id="KAK3795111.1"/>
    </source>
</evidence>